<name>H1VGB3_COLHI</name>
<evidence type="ECO:0000256" key="1">
    <source>
        <dbReference type="SAM" id="MobiDB-lite"/>
    </source>
</evidence>
<dbReference type="HOGENOM" id="CLU_2533564_0_0_1"/>
<sequence length="84" mass="8841">SACWTSAWTSWTRNRVTARPSAGRLSTRTAGTSSSGAATTARIPPSTLTVGDSASFGMSRGIEMRQAGWLAGWLAGWIADKMCC</sequence>
<accession>H1VGB3</accession>
<evidence type="ECO:0000313" key="3">
    <source>
        <dbReference type="Proteomes" id="UP000007174"/>
    </source>
</evidence>
<feature type="non-terminal residue" evidence="2">
    <location>
        <position position="1"/>
    </location>
</feature>
<evidence type="ECO:0000313" key="2">
    <source>
        <dbReference type="EMBL" id="CCF39266.1"/>
    </source>
</evidence>
<proteinExistence type="predicted"/>
<dbReference type="Proteomes" id="UP000007174">
    <property type="component" value="Unassembled WGS sequence"/>
</dbReference>
<organism evidence="2 3">
    <name type="scientific">Colletotrichum higginsianum (strain IMI 349063)</name>
    <name type="common">Crucifer anthracnose fungus</name>
    <dbReference type="NCBI Taxonomy" id="759273"/>
    <lineage>
        <taxon>Eukaryota</taxon>
        <taxon>Fungi</taxon>
        <taxon>Dikarya</taxon>
        <taxon>Ascomycota</taxon>
        <taxon>Pezizomycotina</taxon>
        <taxon>Sordariomycetes</taxon>
        <taxon>Hypocreomycetidae</taxon>
        <taxon>Glomerellales</taxon>
        <taxon>Glomerellaceae</taxon>
        <taxon>Colletotrichum</taxon>
        <taxon>Colletotrichum destructivum species complex</taxon>
    </lineage>
</organism>
<reference evidence="3" key="1">
    <citation type="journal article" date="2012" name="Nat. Genet.">
        <title>Lifestyle transitions in plant pathogenic Colletotrichum fungi deciphered by genome and transcriptome analyses.</title>
        <authorList>
            <person name="O'Connell R.J."/>
            <person name="Thon M.R."/>
            <person name="Hacquard S."/>
            <person name="Amyotte S.G."/>
            <person name="Kleemann J."/>
            <person name="Torres M.F."/>
            <person name="Damm U."/>
            <person name="Buiate E.A."/>
            <person name="Epstein L."/>
            <person name="Alkan N."/>
            <person name="Altmueller J."/>
            <person name="Alvarado-Balderrama L."/>
            <person name="Bauser C.A."/>
            <person name="Becker C."/>
            <person name="Birren B.W."/>
            <person name="Chen Z."/>
            <person name="Choi J."/>
            <person name="Crouch J.A."/>
            <person name="Duvick J.P."/>
            <person name="Farman M.A."/>
            <person name="Gan P."/>
            <person name="Heiman D."/>
            <person name="Henrissat B."/>
            <person name="Howard R.J."/>
            <person name="Kabbage M."/>
            <person name="Koch C."/>
            <person name="Kracher B."/>
            <person name="Kubo Y."/>
            <person name="Law A.D."/>
            <person name="Lebrun M.-H."/>
            <person name="Lee Y.-H."/>
            <person name="Miyara I."/>
            <person name="Moore N."/>
            <person name="Neumann U."/>
            <person name="Nordstroem K."/>
            <person name="Panaccione D.G."/>
            <person name="Panstruga R."/>
            <person name="Place M."/>
            <person name="Proctor R.H."/>
            <person name="Prusky D."/>
            <person name="Rech G."/>
            <person name="Reinhardt R."/>
            <person name="Rollins J.A."/>
            <person name="Rounsley S."/>
            <person name="Schardl C.L."/>
            <person name="Schwartz D.C."/>
            <person name="Shenoy N."/>
            <person name="Shirasu K."/>
            <person name="Sikhakolli U.R."/>
            <person name="Stueber K."/>
            <person name="Sukno S.A."/>
            <person name="Sweigard J.A."/>
            <person name="Takano Y."/>
            <person name="Takahara H."/>
            <person name="Trail F."/>
            <person name="van der Does H.C."/>
            <person name="Voll L.M."/>
            <person name="Will I."/>
            <person name="Young S."/>
            <person name="Zeng Q."/>
            <person name="Zhang J."/>
            <person name="Zhou S."/>
            <person name="Dickman M.B."/>
            <person name="Schulze-Lefert P."/>
            <person name="Ver Loren van Themaat E."/>
            <person name="Ma L.-J."/>
            <person name="Vaillancourt L.J."/>
        </authorList>
    </citation>
    <scope>NUCLEOTIDE SEQUENCE [LARGE SCALE GENOMIC DNA]</scope>
    <source>
        <strain evidence="3">IMI 349063</strain>
    </source>
</reference>
<dbReference type="EMBL" id="CACQ02003400">
    <property type="protein sequence ID" value="CCF39266.1"/>
    <property type="molecule type" value="Genomic_DNA"/>
</dbReference>
<feature type="region of interest" description="Disordered" evidence="1">
    <location>
        <begin position="19"/>
        <end position="46"/>
    </location>
</feature>
<protein>
    <submittedName>
        <fullName evidence="2">Uncharacterized protein</fullName>
    </submittedName>
</protein>
<gene>
    <name evidence="2" type="ORF">CH063_10141</name>
</gene>
<feature type="compositionally biased region" description="Low complexity" evidence="1">
    <location>
        <begin position="26"/>
        <end position="42"/>
    </location>
</feature>
<dbReference type="AlphaFoldDB" id="H1VGB3"/>